<dbReference type="AlphaFoldDB" id="A0A830EKR1"/>
<reference evidence="2" key="2">
    <citation type="submission" date="2020-09" db="EMBL/GenBank/DDBJ databases">
        <authorList>
            <person name="Sun Q."/>
            <person name="Ohkuma M."/>
        </authorList>
    </citation>
    <scope>NUCLEOTIDE SEQUENCE</scope>
    <source>
        <strain evidence="2">JCM 19018</strain>
    </source>
</reference>
<evidence type="ECO:0000313" key="3">
    <source>
        <dbReference type="Proteomes" id="UP000614221"/>
    </source>
</evidence>
<feature type="compositionally biased region" description="Basic and acidic residues" evidence="1">
    <location>
        <begin position="72"/>
        <end position="129"/>
    </location>
</feature>
<dbReference type="EMBL" id="BMPD01000001">
    <property type="protein sequence ID" value="GGK55017.1"/>
    <property type="molecule type" value="Genomic_DNA"/>
</dbReference>
<accession>A0A830EKR1</accession>
<dbReference type="InterPro" id="IPR043833">
    <property type="entry name" value="DUF5810"/>
</dbReference>
<sequence>MGYACPVCDDPQADDVHLANHLAFTAMTGGDDHEAWLDERVPEWGQLGEDELSTEVVEYAEETEFPQVFEDTVDRSDDEHSHDHAHGHGHGDLPQGADRHRGSNALSDHDSEVLAEARDLTREMLRDSDAETDSDAGDSNTSESDAGDDTGANGDETE</sequence>
<reference evidence="2" key="1">
    <citation type="journal article" date="2014" name="Int. J. Syst. Evol. Microbiol.">
        <title>Complete genome sequence of Corynebacterium casei LMG S-19264T (=DSM 44701T), isolated from a smear-ripened cheese.</title>
        <authorList>
            <consortium name="US DOE Joint Genome Institute (JGI-PGF)"/>
            <person name="Walter F."/>
            <person name="Albersmeier A."/>
            <person name="Kalinowski J."/>
            <person name="Ruckert C."/>
        </authorList>
    </citation>
    <scope>NUCLEOTIDE SEQUENCE</scope>
    <source>
        <strain evidence="2">JCM 19018</strain>
    </source>
</reference>
<name>A0A830EKR1_9EURY</name>
<dbReference type="Proteomes" id="UP000614221">
    <property type="component" value="Unassembled WGS sequence"/>
</dbReference>
<dbReference type="Pfam" id="PF19126">
    <property type="entry name" value="DUF5810"/>
    <property type="match status" value="1"/>
</dbReference>
<proteinExistence type="predicted"/>
<protein>
    <submittedName>
        <fullName evidence="2">Uncharacterized protein</fullName>
    </submittedName>
</protein>
<evidence type="ECO:0000313" key="2">
    <source>
        <dbReference type="EMBL" id="GGK55017.1"/>
    </source>
</evidence>
<feature type="region of interest" description="Disordered" evidence="1">
    <location>
        <begin position="65"/>
        <end position="158"/>
    </location>
</feature>
<organism evidence="2 3">
    <name type="scientific">Haloarcula sebkhae</name>
    <dbReference type="NCBI Taxonomy" id="932660"/>
    <lineage>
        <taxon>Archaea</taxon>
        <taxon>Methanobacteriati</taxon>
        <taxon>Methanobacteriota</taxon>
        <taxon>Stenosarchaea group</taxon>
        <taxon>Halobacteria</taxon>
        <taxon>Halobacteriales</taxon>
        <taxon>Haloarculaceae</taxon>
        <taxon>Haloarcula</taxon>
    </lineage>
</organism>
<evidence type="ECO:0000256" key="1">
    <source>
        <dbReference type="SAM" id="MobiDB-lite"/>
    </source>
</evidence>
<dbReference type="OrthoDB" id="342503at2157"/>
<dbReference type="RefSeq" id="WP_188974982.1">
    <property type="nucleotide sequence ID" value="NZ_BMPD01000001.1"/>
</dbReference>
<comment type="caution">
    <text evidence="2">The sequence shown here is derived from an EMBL/GenBank/DDBJ whole genome shotgun (WGS) entry which is preliminary data.</text>
</comment>
<gene>
    <name evidence="2" type="ORF">GCM10009067_04360</name>
</gene>